<protein>
    <submittedName>
        <fullName evidence="2">Uncharacterized protein</fullName>
    </submittedName>
</protein>
<name>A0ABD3UJZ6_9LAMI</name>
<evidence type="ECO:0000256" key="1">
    <source>
        <dbReference type="SAM" id="Phobius"/>
    </source>
</evidence>
<proteinExistence type="predicted"/>
<dbReference type="AlphaFoldDB" id="A0ABD3UJZ6"/>
<comment type="caution">
    <text evidence="2">The sequence shown here is derived from an EMBL/GenBank/DDBJ whole genome shotgun (WGS) entry which is preliminary data.</text>
</comment>
<keyword evidence="1" id="KW-0472">Membrane</keyword>
<gene>
    <name evidence="2" type="ORF">ACJIZ3_011592</name>
</gene>
<keyword evidence="1" id="KW-1133">Transmembrane helix</keyword>
<evidence type="ECO:0000313" key="3">
    <source>
        <dbReference type="Proteomes" id="UP001634393"/>
    </source>
</evidence>
<keyword evidence="3" id="KW-1185">Reference proteome</keyword>
<feature type="transmembrane region" description="Helical" evidence="1">
    <location>
        <begin position="107"/>
        <end position="124"/>
    </location>
</feature>
<dbReference type="Proteomes" id="UP001634393">
    <property type="component" value="Unassembled WGS sequence"/>
</dbReference>
<organism evidence="2 3">
    <name type="scientific">Penstemon smallii</name>
    <dbReference type="NCBI Taxonomy" id="265156"/>
    <lineage>
        <taxon>Eukaryota</taxon>
        <taxon>Viridiplantae</taxon>
        <taxon>Streptophyta</taxon>
        <taxon>Embryophyta</taxon>
        <taxon>Tracheophyta</taxon>
        <taxon>Spermatophyta</taxon>
        <taxon>Magnoliopsida</taxon>
        <taxon>eudicotyledons</taxon>
        <taxon>Gunneridae</taxon>
        <taxon>Pentapetalae</taxon>
        <taxon>asterids</taxon>
        <taxon>lamiids</taxon>
        <taxon>Lamiales</taxon>
        <taxon>Plantaginaceae</taxon>
        <taxon>Cheloneae</taxon>
        <taxon>Penstemon</taxon>
    </lineage>
</organism>
<keyword evidence="1" id="KW-0812">Transmembrane</keyword>
<sequence length="148" mass="16311">MTNYNTYENTLYCATICCHDNIFPSCPHTSFPIMPSSQSHIHEFTGEFIINPDPQSPFPNPEPSSKFIESVMTSPPILISCCNETVLDNVSISGSGVLGRIGTPPDGLGLLFLILWFLIFFFAADRRVRFAAATGGGGMKLGFMWRKP</sequence>
<accession>A0ABD3UJZ6</accession>
<dbReference type="EMBL" id="JBJXBP010000001">
    <property type="protein sequence ID" value="KAL3849710.1"/>
    <property type="molecule type" value="Genomic_DNA"/>
</dbReference>
<reference evidence="2 3" key="1">
    <citation type="submission" date="2024-12" db="EMBL/GenBank/DDBJ databases">
        <title>The unique morphological basis and parallel evolutionary history of personate flowers in Penstemon.</title>
        <authorList>
            <person name="Depatie T.H."/>
            <person name="Wessinger C.A."/>
        </authorList>
    </citation>
    <scope>NUCLEOTIDE SEQUENCE [LARGE SCALE GENOMIC DNA]</scope>
    <source>
        <strain evidence="2">WTNN_2</strain>
        <tissue evidence="2">Leaf</tissue>
    </source>
</reference>
<evidence type="ECO:0000313" key="2">
    <source>
        <dbReference type="EMBL" id="KAL3849710.1"/>
    </source>
</evidence>